<feature type="domain" description="PilY1 beta-propeller" evidence="7">
    <location>
        <begin position="286"/>
        <end position="442"/>
    </location>
</feature>
<dbReference type="RefSeq" id="WP_244784975.1">
    <property type="nucleotide sequence ID" value="NZ_CP091508.1"/>
</dbReference>
<evidence type="ECO:0000256" key="1">
    <source>
        <dbReference type="ARBA" id="ARBA00004561"/>
    </source>
</evidence>
<keyword evidence="5" id="KW-0106">Calcium</keyword>
<keyword evidence="9" id="KW-1185">Reference proteome</keyword>
<keyword evidence="3" id="KW-1029">Fimbrium biogenesis</keyword>
<evidence type="ECO:0000256" key="3">
    <source>
        <dbReference type="ARBA" id="ARBA00022558"/>
    </source>
</evidence>
<accession>A0ABY4DSP5</accession>
<dbReference type="InterPro" id="IPR011047">
    <property type="entry name" value="Quinoprotein_ADH-like_sf"/>
</dbReference>
<dbReference type="Pfam" id="PF05567">
    <property type="entry name" value="T4P_PilY1"/>
    <property type="match status" value="2"/>
</dbReference>
<dbReference type="InterPro" id="IPR008707">
    <property type="entry name" value="B-propeller_PilY1"/>
</dbReference>
<dbReference type="Gene3D" id="2.40.10.480">
    <property type="match status" value="1"/>
</dbReference>
<comment type="subcellular location">
    <subcellularLocation>
        <location evidence="1">Fimbrium</location>
    </subcellularLocation>
</comment>
<evidence type="ECO:0000256" key="5">
    <source>
        <dbReference type="ARBA" id="ARBA00022837"/>
    </source>
</evidence>
<sequence>MPFGDASSSLFTGEREQNEIYTCSENNTCAMYTELGMSHFTDIAHNQDLITKDMNLGYGKGRDKENGEFDDKNFKNQTITTHTIGFGEHIPMMSYAAEKGGGTYHYVSGDRSSVTNLTAAIRDIVNNVSTAVADFSSAAPEISRADNQITSAQTLSLNTANWSSQLRFYAVGENNVINPDSYTLANYAPANSVAVISTDNGAQRLADSNTALNNRVFSLPANAEATQWQRLANWLTRRADDAATGYRVRSPEADRYLGDVLGSSLTALGLASKSGYDYGASNQEFLAVGSNDGMAHIYRKTGIANDAYTDVFQYIPGLARNQENKTINERLQLTAAEGYGAQNPNTHQNLVNGPISWHETFAADNRSRVYLTGTLGQGGRAAYALNIAGVDSNNSLVGLDGGNQTANVPLWDTSSAQIGAAKAGVDGIIGHTFGLPFNGRVALAGSVAAKAAQYQSDIRYVTLLGSGFDPAADAEGNYPVPSVFVLDSLGINAGADASGRYLNPTTAPQGALLRRISVAGLADNISTATPKGLTSPTGLDIDGDGLWDVAYAGDQNGNVYRFDFRAEQSRWNAEIIFKGSSSQPVTAQPNVYRSTLNGRVTVLFGTGSELYSSDLHDTGLQHFYGIQDPLTDQADIGGDLPASQSGLYPLTPASTALLARSYRQSGERRWFTDLQAFDYSAHKGWYMALTDNGTLEGERVVTMPEVGGTKSRGGSVLFTTRIFKPVVSSNTPSCTAPAATAASGFLMAVNAETGGRAPGLRFLKDDQDMIGMYYGGSLSAPKLYSSNTFDQGVFGGSRSGASYRFNSNPVIPPGCTRDTAQVGVASSQSGASVLEMYCPASPSIRRISWREIF</sequence>
<evidence type="ECO:0000313" key="8">
    <source>
        <dbReference type="EMBL" id="UOO81705.1"/>
    </source>
</evidence>
<gene>
    <name evidence="8" type="ORF">LVJ83_12395</name>
</gene>
<keyword evidence="4" id="KW-0479">Metal-binding</keyword>
<proteinExistence type="inferred from homology"/>
<comment type="similarity">
    <text evidence="2">Belongs to the PilY1 family.</text>
</comment>
<evidence type="ECO:0000259" key="7">
    <source>
        <dbReference type="Pfam" id="PF05567"/>
    </source>
</evidence>
<protein>
    <recommendedName>
        <fullName evidence="7">PilY1 beta-propeller domain-containing protein</fullName>
    </recommendedName>
</protein>
<keyword evidence="6" id="KW-0281">Fimbrium</keyword>
<evidence type="ECO:0000256" key="6">
    <source>
        <dbReference type="ARBA" id="ARBA00023263"/>
    </source>
</evidence>
<feature type="domain" description="PilY1 beta-propeller" evidence="7">
    <location>
        <begin position="487"/>
        <end position="630"/>
    </location>
</feature>
<organism evidence="8 9">
    <name type="scientific">Uruburuella testudinis</name>
    <dbReference type="NCBI Taxonomy" id="1282863"/>
    <lineage>
        <taxon>Bacteria</taxon>
        <taxon>Pseudomonadati</taxon>
        <taxon>Pseudomonadota</taxon>
        <taxon>Betaproteobacteria</taxon>
        <taxon>Neisseriales</taxon>
        <taxon>Neisseriaceae</taxon>
        <taxon>Uruburuella</taxon>
    </lineage>
</organism>
<dbReference type="SUPFAM" id="SSF50998">
    <property type="entry name" value="Quinoprotein alcohol dehydrogenase-like"/>
    <property type="match status" value="1"/>
</dbReference>
<evidence type="ECO:0000313" key="9">
    <source>
        <dbReference type="Proteomes" id="UP000829817"/>
    </source>
</evidence>
<evidence type="ECO:0000256" key="4">
    <source>
        <dbReference type="ARBA" id="ARBA00022723"/>
    </source>
</evidence>
<name>A0ABY4DSP5_9NEIS</name>
<dbReference type="Proteomes" id="UP000829817">
    <property type="component" value="Chromosome"/>
</dbReference>
<dbReference type="EMBL" id="CP091508">
    <property type="protein sequence ID" value="UOO81705.1"/>
    <property type="molecule type" value="Genomic_DNA"/>
</dbReference>
<evidence type="ECO:0000256" key="2">
    <source>
        <dbReference type="ARBA" id="ARBA00008387"/>
    </source>
</evidence>
<reference evidence="8 9" key="1">
    <citation type="journal article" date="2022" name="Res Sq">
        <title>Evolution of multicellular longitudinally dividing oral cavity symbionts (Neisseriaceae).</title>
        <authorList>
            <person name="Nyongesa S."/>
            <person name="Weber P."/>
            <person name="Bernet E."/>
            <person name="Pullido F."/>
            <person name="Nieckarz M."/>
            <person name="Delaby M."/>
            <person name="Nieves C."/>
            <person name="Viehboeck T."/>
            <person name="Krause N."/>
            <person name="Rivera-Millot A."/>
            <person name="Nakamura A."/>
            <person name="Vischer N."/>
            <person name="VanNieuwenhze M."/>
            <person name="Brun Y."/>
            <person name="Cava F."/>
            <person name="Bulgheresi S."/>
            <person name="Veyrier F."/>
        </authorList>
    </citation>
    <scope>NUCLEOTIDE SEQUENCE [LARGE SCALE GENOMIC DNA]</scope>
    <source>
        <strain evidence="8 9">CCUG 63373m</strain>
    </source>
</reference>